<name>A0A547PN87_9RHOB</name>
<dbReference type="Proteomes" id="UP000318590">
    <property type="component" value="Unassembled WGS sequence"/>
</dbReference>
<dbReference type="InterPro" id="IPR009506">
    <property type="entry name" value="YjiS-like"/>
</dbReference>
<feature type="domain" description="YjiS-like" evidence="1">
    <location>
        <begin position="36"/>
        <end position="59"/>
    </location>
</feature>
<keyword evidence="3" id="KW-1185">Reference proteome</keyword>
<proteinExistence type="predicted"/>
<dbReference type="EMBL" id="VFSV01000038">
    <property type="protein sequence ID" value="TRD15606.1"/>
    <property type="molecule type" value="Genomic_DNA"/>
</dbReference>
<dbReference type="Pfam" id="PF06568">
    <property type="entry name" value="YjiS-like"/>
    <property type="match status" value="1"/>
</dbReference>
<dbReference type="OrthoDB" id="8096613at2"/>
<protein>
    <submittedName>
        <fullName evidence="2">DUF1127 domain-containing protein</fullName>
    </submittedName>
</protein>
<dbReference type="AlphaFoldDB" id="A0A547PN87"/>
<reference evidence="2 3" key="1">
    <citation type="submission" date="2019-06" db="EMBL/GenBank/DDBJ databases">
        <title>Paenimaribius caenipelagi gen. nov., sp. nov., isolated from a tidal flat.</title>
        <authorList>
            <person name="Yoon J.-H."/>
        </authorList>
    </citation>
    <scope>NUCLEOTIDE SEQUENCE [LARGE SCALE GENOMIC DNA]</scope>
    <source>
        <strain evidence="2 3">JBTF-M29</strain>
    </source>
</reference>
<sequence length="77" mass="9126">MTMESTALARVVAGNGIIPRPNWLERILTMYDVHKTRIDLGSLDDNRLRDLGLTRDQVEEEIRRKPWDPPEFFYKLR</sequence>
<comment type="caution">
    <text evidence="2">The sequence shown here is derived from an EMBL/GenBank/DDBJ whole genome shotgun (WGS) entry which is preliminary data.</text>
</comment>
<gene>
    <name evidence="2" type="ORF">FEV53_15755</name>
</gene>
<evidence type="ECO:0000313" key="2">
    <source>
        <dbReference type="EMBL" id="TRD15606.1"/>
    </source>
</evidence>
<evidence type="ECO:0000313" key="3">
    <source>
        <dbReference type="Proteomes" id="UP000318590"/>
    </source>
</evidence>
<organism evidence="2 3">
    <name type="scientific">Palleronia caenipelagi</name>
    <dbReference type="NCBI Taxonomy" id="2489174"/>
    <lineage>
        <taxon>Bacteria</taxon>
        <taxon>Pseudomonadati</taxon>
        <taxon>Pseudomonadota</taxon>
        <taxon>Alphaproteobacteria</taxon>
        <taxon>Rhodobacterales</taxon>
        <taxon>Roseobacteraceae</taxon>
        <taxon>Palleronia</taxon>
    </lineage>
</organism>
<evidence type="ECO:0000259" key="1">
    <source>
        <dbReference type="Pfam" id="PF06568"/>
    </source>
</evidence>
<accession>A0A547PN87</accession>